<sequence>MSGLDATIINTALPAIIADLQGIQFMGWIVAVFLLGVCMSTPIWGKVGEIIGYKRTFQIALIIFILASLAEAVAPNIYFFLVARTIMGIGGGGMGSLPYVILGKIIANLHARTKAMGFLGASFSLASIFGPLLGGIIVDFLAWEWIFYINIPLGLLTIWLLQVNYQEEVPTHQFQFDFLGAGLLVSGLCAFLVGLQLIGLTRVEWILMFVLLGLLLLGLFWWWEGRVEAPLIQRRIFHNGTLVRDFLIFGLAWGGFIAYNTYASVWAQGLLGLSALFGGLTLIPNAVADIIGTQMATYFQDHSRAKTTLNVGLITILLTLLIMTFLSLQASLVWVMGAGIFAGFGVGLVFVILQVKVQEDAGPDLGVATSISYLMRILAQSLMSATYGIVLNQKLAQGVSQHAHINLKMLNKLTDAQTAVTLPQELLPVLRQVLHQGLGAIMVTGASLLILALMGNNWQKKA</sequence>
<proteinExistence type="predicted"/>
<evidence type="ECO:0000259" key="7">
    <source>
        <dbReference type="PROSITE" id="PS50850"/>
    </source>
</evidence>
<evidence type="ECO:0000313" key="8">
    <source>
        <dbReference type="EMBL" id="ETA74780.1"/>
    </source>
</evidence>
<feature type="transmembrane region" description="Helical" evidence="6">
    <location>
        <begin position="365"/>
        <end position="390"/>
    </location>
</feature>
<feature type="transmembrane region" description="Helical" evidence="6">
    <location>
        <begin position="176"/>
        <end position="199"/>
    </location>
</feature>
<evidence type="ECO:0000313" key="9">
    <source>
        <dbReference type="Proteomes" id="UP000018559"/>
    </source>
</evidence>
<feature type="transmembrane region" description="Helical" evidence="6">
    <location>
        <begin position="242"/>
        <end position="259"/>
    </location>
</feature>
<accession>V7HZQ7</accession>
<feature type="transmembrane region" description="Helical" evidence="6">
    <location>
        <begin position="25"/>
        <end position="45"/>
    </location>
</feature>
<dbReference type="EMBL" id="AWWH01000045">
    <property type="protein sequence ID" value="ETA74780.1"/>
    <property type="molecule type" value="Genomic_DNA"/>
</dbReference>
<feature type="transmembrane region" description="Helical" evidence="6">
    <location>
        <begin position="118"/>
        <end position="139"/>
    </location>
</feature>
<evidence type="ECO:0000256" key="5">
    <source>
        <dbReference type="ARBA" id="ARBA00023136"/>
    </source>
</evidence>
<feature type="domain" description="Major facilitator superfamily (MFS) profile" evidence="7">
    <location>
        <begin position="1"/>
        <end position="462"/>
    </location>
</feature>
<dbReference type="GO" id="GO:0005886">
    <property type="term" value="C:plasma membrane"/>
    <property type="evidence" value="ECO:0007669"/>
    <property type="project" value="UniProtKB-SubCell"/>
</dbReference>
<gene>
    <name evidence="8" type="ORF">LEQ_1694</name>
</gene>
<feature type="transmembrane region" description="Helical" evidence="6">
    <location>
        <begin position="57"/>
        <end position="80"/>
    </location>
</feature>
<dbReference type="Proteomes" id="UP000018559">
    <property type="component" value="Unassembled WGS sequence"/>
</dbReference>
<feature type="transmembrane region" description="Helical" evidence="6">
    <location>
        <begin position="265"/>
        <end position="287"/>
    </location>
</feature>
<dbReference type="Pfam" id="PF07690">
    <property type="entry name" value="MFS_1"/>
    <property type="match status" value="1"/>
</dbReference>
<dbReference type="GO" id="GO:0022857">
    <property type="term" value="F:transmembrane transporter activity"/>
    <property type="evidence" value="ECO:0007669"/>
    <property type="project" value="InterPro"/>
</dbReference>
<dbReference type="PATRIC" id="fig|1392007.3.peg.402"/>
<keyword evidence="2" id="KW-0813">Transport</keyword>
<dbReference type="PANTHER" id="PTHR23501:SF191">
    <property type="entry name" value="VACUOLAR BASIC AMINO ACID TRANSPORTER 4"/>
    <property type="match status" value="1"/>
</dbReference>
<reference evidence="8 9" key="1">
    <citation type="journal article" date="2014" name="Genome Announc.">
        <title>The Genome of the Predominant Equine Lactobacillus Species, Lactobacillus equi, Is Reflective of Its Lifestyle Adaptations to an Herbivorous Host.</title>
        <authorList>
            <person name="O'Donnell M.M."/>
            <person name="Harris H.M."/>
            <person name="O'Toole P.W."/>
            <person name="Ross R.P."/>
        </authorList>
    </citation>
    <scope>NUCLEOTIDE SEQUENCE [LARGE SCALE GENOMIC DNA]</scope>
    <source>
        <strain evidence="8 9">DPC 6820</strain>
    </source>
</reference>
<feature type="transmembrane region" description="Helical" evidence="6">
    <location>
        <begin position="433"/>
        <end position="454"/>
    </location>
</feature>
<dbReference type="InterPro" id="IPR011701">
    <property type="entry name" value="MFS"/>
</dbReference>
<keyword evidence="9" id="KW-1185">Reference proteome</keyword>
<feature type="transmembrane region" description="Helical" evidence="6">
    <location>
        <begin position="145"/>
        <end position="164"/>
    </location>
</feature>
<evidence type="ECO:0000256" key="2">
    <source>
        <dbReference type="ARBA" id="ARBA00022448"/>
    </source>
</evidence>
<dbReference type="PRINTS" id="PR01035">
    <property type="entry name" value="TCRTETA"/>
</dbReference>
<feature type="transmembrane region" description="Helical" evidence="6">
    <location>
        <begin position="205"/>
        <end position="222"/>
    </location>
</feature>
<evidence type="ECO:0000256" key="4">
    <source>
        <dbReference type="ARBA" id="ARBA00022989"/>
    </source>
</evidence>
<feature type="transmembrane region" description="Helical" evidence="6">
    <location>
        <begin position="332"/>
        <end position="353"/>
    </location>
</feature>
<comment type="subcellular location">
    <subcellularLocation>
        <location evidence="1">Cell membrane</location>
        <topology evidence="1">Multi-pass membrane protein</topology>
    </subcellularLocation>
</comment>
<organism evidence="8 9">
    <name type="scientific">Ligilactobacillus equi DPC 6820</name>
    <dbReference type="NCBI Taxonomy" id="1392007"/>
    <lineage>
        <taxon>Bacteria</taxon>
        <taxon>Bacillati</taxon>
        <taxon>Bacillota</taxon>
        <taxon>Bacilli</taxon>
        <taxon>Lactobacillales</taxon>
        <taxon>Lactobacillaceae</taxon>
        <taxon>Ligilactobacillus</taxon>
    </lineage>
</organism>
<evidence type="ECO:0000256" key="3">
    <source>
        <dbReference type="ARBA" id="ARBA00022692"/>
    </source>
</evidence>
<keyword evidence="3 6" id="KW-0812">Transmembrane</keyword>
<name>V7HZQ7_9LACO</name>
<keyword evidence="5 6" id="KW-0472">Membrane</keyword>
<dbReference type="InterPro" id="IPR036259">
    <property type="entry name" value="MFS_trans_sf"/>
</dbReference>
<feature type="transmembrane region" description="Helical" evidence="6">
    <location>
        <begin position="86"/>
        <end position="106"/>
    </location>
</feature>
<dbReference type="Gene3D" id="1.20.1720.10">
    <property type="entry name" value="Multidrug resistance protein D"/>
    <property type="match status" value="2"/>
</dbReference>
<keyword evidence="4 6" id="KW-1133">Transmembrane helix</keyword>
<comment type="caution">
    <text evidence="8">The sequence shown here is derived from an EMBL/GenBank/DDBJ whole genome shotgun (WGS) entry which is preliminary data.</text>
</comment>
<dbReference type="SUPFAM" id="SSF103473">
    <property type="entry name" value="MFS general substrate transporter"/>
    <property type="match status" value="1"/>
</dbReference>
<dbReference type="PANTHER" id="PTHR23501">
    <property type="entry name" value="MAJOR FACILITATOR SUPERFAMILY"/>
    <property type="match status" value="1"/>
</dbReference>
<protein>
    <submittedName>
        <fullName evidence="8">Transporter, major facilitator family</fullName>
    </submittedName>
</protein>
<evidence type="ECO:0000256" key="1">
    <source>
        <dbReference type="ARBA" id="ARBA00004651"/>
    </source>
</evidence>
<dbReference type="AlphaFoldDB" id="V7HZQ7"/>
<evidence type="ECO:0000256" key="6">
    <source>
        <dbReference type="SAM" id="Phobius"/>
    </source>
</evidence>
<dbReference type="PROSITE" id="PS50850">
    <property type="entry name" value="MFS"/>
    <property type="match status" value="1"/>
</dbReference>
<dbReference type="InterPro" id="IPR020846">
    <property type="entry name" value="MFS_dom"/>
</dbReference>
<dbReference type="InterPro" id="IPR001958">
    <property type="entry name" value="Tet-R_TetA/multi-R_MdtG-like"/>
</dbReference>
<feature type="transmembrane region" description="Helical" evidence="6">
    <location>
        <begin position="308"/>
        <end position="326"/>
    </location>
</feature>